<accession>A0A9W8XU22</accession>
<dbReference type="RefSeq" id="XP_056075468.1">
    <property type="nucleotide sequence ID" value="XM_056211995.1"/>
</dbReference>
<dbReference type="PANTHER" id="PTHR42791">
    <property type="entry name" value="GNAT FAMILY ACETYLTRANSFERASE"/>
    <property type="match status" value="1"/>
</dbReference>
<dbReference type="GeneID" id="80906723"/>
<dbReference type="Pfam" id="PF00583">
    <property type="entry name" value="Acetyltransf_1"/>
    <property type="match status" value="1"/>
</dbReference>
<evidence type="ECO:0000313" key="4">
    <source>
        <dbReference type="Proteomes" id="UP001140513"/>
    </source>
</evidence>
<keyword evidence="4" id="KW-1185">Reference proteome</keyword>
<dbReference type="OrthoDB" id="196847at2759"/>
<evidence type="ECO:0000256" key="1">
    <source>
        <dbReference type="SAM" id="MobiDB-lite"/>
    </source>
</evidence>
<feature type="domain" description="N-acetyltransferase" evidence="2">
    <location>
        <begin position="175"/>
        <end position="261"/>
    </location>
</feature>
<dbReference type="CDD" id="cd04301">
    <property type="entry name" value="NAT_SF"/>
    <property type="match status" value="1"/>
</dbReference>
<feature type="region of interest" description="Disordered" evidence="1">
    <location>
        <begin position="1"/>
        <end position="20"/>
    </location>
</feature>
<organism evidence="3 4">
    <name type="scientific">Didymosphaeria variabile</name>
    <dbReference type="NCBI Taxonomy" id="1932322"/>
    <lineage>
        <taxon>Eukaryota</taxon>
        <taxon>Fungi</taxon>
        <taxon>Dikarya</taxon>
        <taxon>Ascomycota</taxon>
        <taxon>Pezizomycotina</taxon>
        <taxon>Dothideomycetes</taxon>
        <taxon>Pleosporomycetidae</taxon>
        <taxon>Pleosporales</taxon>
        <taxon>Massarineae</taxon>
        <taxon>Didymosphaeriaceae</taxon>
        <taxon>Didymosphaeria</taxon>
    </lineage>
</organism>
<dbReference type="InterPro" id="IPR000182">
    <property type="entry name" value="GNAT_dom"/>
</dbReference>
<proteinExistence type="predicted"/>
<dbReference type="GO" id="GO:0016747">
    <property type="term" value="F:acyltransferase activity, transferring groups other than amino-acyl groups"/>
    <property type="evidence" value="ECO:0007669"/>
    <property type="project" value="InterPro"/>
</dbReference>
<evidence type="ECO:0000259" key="2">
    <source>
        <dbReference type="PROSITE" id="PS51186"/>
    </source>
</evidence>
<dbReference type="AlphaFoldDB" id="A0A9W8XU22"/>
<dbReference type="InterPro" id="IPR052523">
    <property type="entry name" value="Trichothecene_AcTrans"/>
</dbReference>
<sequence length="289" mass="32667">MANHQETLVKTPTQKPATAPRVSKYTLPVEEANRLKDEEIQIETCTVDDVLAIAEGLYICFPDSFWDKMEPPALRDADLATRAKRLATRLSASFYLPEMKYIKAVYKPTGQMVGVAGWMLPDGEGMPIHNVWRRTATKFFGFQEMMGWSDADIEEMWRGIDLEAWEKQIGGNDKIRAEVLGDEPHWFLAPLMTMPEFQGRGVATKLMNWAIEQADQKGGQPMYLESAPTARNVYMRFGFEPIGDANFLRRGPDGKKGKLWREVVAQEEGEKGCVDIVEKEVEDGGSELK</sequence>
<dbReference type="Proteomes" id="UP001140513">
    <property type="component" value="Unassembled WGS sequence"/>
</dbReference>
<dbReference type="PANTHER" id="PTHR42791:SF2">
    <property type="entry name" value="N-ACETYLTRANSFERASE DOMAIN-CONTAINING PROTEIN"/>
    <property type="match status" value="1"/>
</dbReference>
<dbReference type="SUPFAM" id="SSF55729">
    <property type="entry name" value="Acyl-CoA N-acyltransferases (Nat)"/>
    <property type="match status" value="1"/>
</dbReference>
<feature type="compositionally biased region" description="Polar residues" evidence="1">
    <location>
        <begin position="1"/>
        <end position="16"/>
    </location>
</feature>
<reference evidence="3" key="1">
    <citation type="submission" date="2022-10" db="EMBL/GenBank/DDBJ databases">
        <title>Tapping the CABI collections for fungal endophytes: first genome assemblies for Collariella, Neodidymelliopsis, Ascochyta clinopodiicola, Didymella pomorum, Didymosphaeria variabile, Neocosmospora piperis and Neocucurbitaria cava.</title>
        <authorList>
            <person name="Hill R."/>
        </authorList>
    </citation>
    <scope>NUCLEOTIDE SEQUENCE</scope>
    <source>
        <strain evidence="3">IMI 356815</strain>
    </source>
</reference>
<name>A0A9W8XU22_9PLEO</name>
<dbReference type="InterPro" id="IPR016181">
    <property type="entry name" value="Acyl_CoA_acyltransferase"/>
</dbReference>
<gene>
    <name evidence="3" type="ORF">N0V89_003193</name>
</gene>
<protein>
    <recommendedName>
        <fullName evidence="2">N-acetyltransferase domain-containing protein</fullName>
    </recommendedName>
</protein>
<dbReference type="EMBL" id="JAPEUX010000002">
    <property type="protein sequence ID" value="KAJ4358609.1"/>
    <property type="molecule type" value="Genomic_DNA"/>
</dbReference>
<evidence type="ECO:0000313" key="3">
    <source>
        <dbReference type="EMBL" id="KAJ4358609.1"/>
    </source>
</evidence>
<dbReference type="PROSITE" id="PS51186">
    <property type="entry name" value="GNAT"/>
    <property type="match status" value="1"/>
</dbReference>
<dbReference type="Gene3D" id="3.40.630.30">
    <property type="match status" value="1"/>
</dbReference>
<comment type="caution">
    <text evidence="3">The sequence shown here is derived from an EMBL/GenBank/DDBJ whole genome shotgun (WGS) entry which is preliminary data.</text>
</comment>